<evidence type="ECO:0000313" key="2">
    <source>
        <dbReference type="Proteomes" id="UP001153678"/>
    </source>
</evidence>
<dbReference type="Proteomes" id="UP001153678">
    <property type="component" value="Unassembled WGS sequence"/>
</dbReference>
<dbReference type="EMBL" id="CAMKVN010015001">
    <property type="protein sequence ID" value="CAI2196803.1"/>
    <property type="molecule type" value="Genomic_DNA"/>
</dbReference>
<organism evidence="1 2">
    <name type="scientific">Funneliformis geosporum</name>
    <dbReference type="NCBI Taxonomy" id="1117311"/>
    <lineage>
        <taxon>Eukaryota</taxon>
        <taxon>Fungi</taxon>
        <taxon>Fungi incertae sedis</taxon>
        <taxon>Mucoromycota</taxon>
        <taxon>Glomeromycotina</taxon>
        <taxon>Glomeromycetes</taxon>
        <taxon>Glomerales</taxon>
        <taxon>Glomeraceae</taxon>
        <taxon>Funneliformis</taxon>
    </lineage>
</organism>
<keyword evidence="2" id="KW-1185">Reference proteome</keyword>
<accession>A0A9W4T8F7</accession>
<gene>
    <name evidence="1" type="ORF">FWILDA_LOCUS17760</name>
</gene>
<dbReference type="AlphaFoldDB" id="A0A9W4T8F7"/>
<dbReference type="OrthoDB" id="2445244at2759"/>
<name>A0A9W4T8F7_9GLOM</name>
<protein>
    <submittedName>
        <fullName evidence="1">314_t:CDS:1</fullName>
    </submittedName>
</protein>
<sequence>MSICSQFEISEGFQNISEFQNVIRAIDRTHFILTEIPTQDPTAYFTRKKRYAIQFYSNSDFYLNRIEYIQDEDYVL</sequence>
<reference evidence="1" key="1">
    <citation type="submission" date="2022-08" db="EMBL/GenBank/DDBJ databases">
        <authorList>
            <person name="Kallberg Y."/>
            <person name="Tangrot J."/>
            <person name="Rosling A."/>
        </authorList>
    </citation>
    <scope>NUCLEOTIDE SEQUENCE</scope>
    <source>
        <strain evidence="1">Wild A</strain>
    </source>
</reference>
<proteinExistence type="predicted"/>
<feature type="non-terminal residue" evidence="1">
    <location>
        <position position="1"/>
    </location>
</feature>
<feature type="non-terminal residue" evidence="1">
    <location>
        <position position="76"/>
    </location>
</feature>
<evidence type="ECO:0000313" key="1">
    <source>
        <dbReference type="EMBL" id="CAI2196803.1"/>
    </source>
</evidence>
<comment type="caution">
    <text evidence="1">The sequence shown here is derived from an EMBL/GenBank/DDBJ whole genome shotgun (WGS) entry which is preliminary data.</text>
</comment>